<gene>
    <name evidence="1" type="ORF">PAECIP111802_05092</name>
</gene>
<reference evidence="1 2" key="1">
    <citation type="submission" date="2021-06" db="EMBL/GenBank/DDBJ databases">
        <authorList>
            <person name="Criscuolo A."/>
        </authorList>
    </citation>
    <scope>NUCLEOTIDE SEQUENCE [LARGE SCALE GENOMIC DNA]</scope>
    <source>
        <strain evidence="2">CIP 111802</strain>
    </source>
</reference>
<sequence length="57" mass="6433">MTTIVDSLDVRKGGVWWYVQRDPAGNEYAHNGLFHETARRSGLSIRTNSKAARLSGW</sequence>
<proteinExistence type="predicted"/>
<comment type="caution">
    <text evidence="1">The sequence shown here is derived from an EMBL/GenBank/DDBJ whole genome shotgun (WGS) entry which is preliminary data.</text>
</comment>
<evidence type="ECO:0000313" key="2">
    <source>
        <dbReference type="Proteomes" id="UP000730618"/>
    </source>
</evidence>
<dbReference type="RefSeq" id="WP_218101323.1">
    <property type="nucleotide sequence ID" value="NZ_CAJVCE010000017.1"/>
</dbReference>
<dbReference type="EMBL" id="CAJVCE010000017">
    <property type="protein sequence ID" value="CAG7651922.1"/>
    <property type="molecule type" value="Genomic_DNA"/>
</dbReference>
<name>A0ABM8VNS1_9BACL</name>
<protein>
    <submittedName>
        <fullName evidence="1">Uncharacterized protein</fullName>
    </submittedName>
</protein>
<dbReference type="Proteomes" id="UP000730618">
    <property type="component" value="Unassembled WGS sequence"/>
</dbReference>
<accession>A0ABM8VNS1</accession>
<evidence type="ECO:0000313" key="1">
    <source>
        <dbReference type="EMBL" id="CAG7651922.1"/>
    </source>
</evidence>
<keyword evidence="2" id="KW-1185">Reference proteome</keyword>
<organism evidence="1 2">
    <name type="scientific">Paenibacillus allorhizosphaerae</name>
    <dbReference type="NCBI Taxonomy" id="2849866"/>
    <lineage>
        <taxon>Bacteria</taxon>
        <taxon>Bacillati</taxon>
        <taxon>Bacillota</taxon>
        <taxon>Bacilli</taxon>
        <taxon>Bacillales</taxon>
        <taxon>Paenibacillaceae</taxon>
        <taxon>Paenibacillus</taxon>
    </lineage>
</organism>